<protein>
    <submittedName>
        <fullName evidence="1">Uncharacterized protein</fullName>
    </submittedName>
</protein>
<gene>
    <name evidence="1" type="ORF">JMA39_04585</name>
</gene>
<accession>A0ABS1SVI3</accession>
<dbReference type="EMBL" id="JAESVD010000002">
    <property type="protein sequence ID" value="MBL4912414.1"/>
    <property type="molecule type" value="Genomic_DNA"/>
</dbReference>
<comment type="caution">
    <text evidence="1">The sequence shown here is derived from an EMBL/GenBank/DDBJ whole genome shotgun (WGS) entry which is preliminary data.</text>
</comment>
<dbReference type="RefSeq" id="WP_202720642.1">
    <property type="nucleotide sequence ID" value="NZ_BPEX01000001.1"/>
</dbReference>
<evidence type="ECO:0000313" key="1">
    <source>
        <dbReference type="EMBL" id="MBL4912414.1"/>
    </source>
</evidence>
<keyword evidence="2" id="KW-1185">Reference proteome</keyword>
<name>A0ABS1SVI3_9GAMM</name>
<evidence type="ECO:0000313" key="2">
    <source>
        <dbReference type="Proteomes" id="UP000604898"/>
    </source>
</evidence>
<proteinExistence type="predicted"/>
<reference evidence="1 2" key="1">
    <citation type="submission" date="2021-01" db="EMBL/GenBank/DDBJ databases">
        <title>Genome sequence of Shewanella schlegeliana JCM 11561.</title>
        <authorList>
            <person name="Zhang H."/>
            <person name="Li C."/>
        </authorList>
    </citation>
    <scope>NUCLEOTIDE SEQUENCE [LARGE SCALE GENOMIC DNA]</scope>
    <source>
        <strain evidence="1 2">JCM 11561</strain>
    </source>
</reference>
<dbReference type="Proteomes" id="UP000604898">
    <property type="component" value="Unassembled WGS sequence"/>
</dbReference>
<organism evidence="1 2">
    <name type="scientific">Shewanella schlegeliana</name>
    <dbReference type="NCBI Taxonomy" id="190308"/>
    <lineage>
        <taxon>Bacteria</taxon>
        <taxon>Pseudomonadati</taxon>
        <taxon>Pseudomonadota</taxon>
        <taxon>Gammaproteobacteria</taxon>
        <taxon>Alteromonadales</taxon>
        <taxon>Shewanellaceae</taxon>
        <taxon>Shewanella</taxon>
    </lineage>
</organism>
<sequence length="170" mass="18654">MNKNTFSGFKSTPVLATLTFICGLCVFLEHTVDPDMNSTLSCDSDIYRVGEGDKGSQQLILKNTGHGVEVALNFFKEGKLTHKLMAAGTVKQLKDSILTYEVSLANGQYLRLWQAESDQLQQDAVKLAEQVLGDAKSEKFLVKVLEMNKAAEVVTVQVQPGNGLWACKIN</sequence>